<feature type="signal peptide" evidence="1">
    <location>
        <begin position="1"/>
        <end position="22"/>
    </location>
</feature>
<dbReference type="RefSeq" id="WP_114673363.1">
    <property type="nucleotide sequence ID" value="NZ_CP031163.1"/>
</dbReference>
<dbReference type="AlphaFoldDB" id="A0A345ILY5"/>
<dbReference type="InterPro" id="IPR001322">
    <property type="entry name" value="Lamin_tail_dom"/>
</dbReference>
<dbReference type="PROSITE" id="PS51257">
    <property type="entry name" value="PROKAR_LIPOPROTEIN"/>
    <property type="match status" value="1"/>
</dbReference>
<dbReference type="CDD" id="cd04486">
    <property type="entry name" value="YhcR_OBF_like"/>
    <property type="match status" value="1"/>
</dbReference>
<evidence type="ECO:0000256" key="1">
    <source>
        <dbReference type="SAM" id="SignalP"/>
    </source>
</evidence>
<gene>
    <name evidence="3" type="ORF">DVJ83_16275</name>
</gene>
<evidence type="ECO:0000313" key="4">
    <source>
        <dbReference type="Proteomes" id="UP000253744"/>
    </source>
</evidence>
<accession>A0A345ILY5</accession>
<dbReference type="STRING" id="1288484.GCA_000348665_00228"/>
<name>A0A345ILY5_9DEIO</name>
<protein>
    <submittedName>
        <fullName evidence="3">Nuclease</fullName>
    </submittedName>
</protein>
<feature type="chain" id="PRO_5016707668" evidence="1">
    <location>
        <begin position="23"/>
        <end position="1083"/>
    </location>
</feature>
<dbReference type="InterPro" id="IPR005135">
    <property type="entry name" value="Endo/exonuclease/phosphatase"/>
</dbReference>
<organism evidence="3 4">
    <name type="scientific">Deinococcus wulumuqiensis</name>
    <dbReference type="NCBI Taxonomy" id="980427"/>
    <lineage>
        <taxon>Bacteria</taxon>
        <taxon>Thermotogati</taxon>
        <taxon>Deinococcota</taxon>
        <taxon>Deinococci</taxon>
        <taxon>Deinococcales</taxon>
        <taxon>Deinococcaceae</taxon>
        <taxon>Deinococcus</taxon>
    </lineage>
</organism>
<dbReference type="InterPro" id="IPR036691">
    <property type="entry name" value="Endo/exonu/phosph_ase_sf"/>
</dbReference>
<keyword evidence="1" id="KW-0732">Signal</keyword>
<evidence type="ECO:0000313" key="3">
    <source>
        <dbReference type="EMBL" id="AXH00708.1"/>
    </source>
</evidence>
<dbReference type="Proteomes" id="UP000253744">
    <property type="component" value="Plasmid pDrdI"/>
</dbReference>
<dbReference type="Gene3D" id="3.60.10.10">
    <property type="entry name" value="Endonuclease/exonuclease/phosphatase"/>
    <property type="match status" value="1"/>
</dbReference>
<dbReference type="PANTHER" id="PTHR42834">
    <property type="entry name" value="ENDONUCLEASE/EXONUCLEASE/PHOSPHATASE FAMILY PROTEIN (AFU_ORTHOLOGUE AFUA_3G09210)"/>
    <property type="match status" value="1"/>
</dbReference>
<dbReference type="PANTHER" id="PTHR42834:SF1">
    <property type="entry name" value="ENDONUCLEASE_EXONUCLEASE_PHOSPHATASE FAMILY PROTEIN (AFU_ORTHOLOGUE AFUA_3G09210)"/>
    <property type="match status" value="1"/>
</dbReference>
<dbReference type="CDD" id="cd10283">
    <property type="entry name" value="MnuA_DNase1-like"/>
    <property type="match status" value="1"/>
</dbReference>
<geneLocation type="plasmid" evidence="4">
    <name>pdrdi</name>
</geneLocation>
<dbReference type="InterPro" id="IPR047971">
    <property type="entry name" value="ExeM-like"/>
</dbReference>
<dbReference type="KEGG" id="dwu:DVJ83_16275"/>
<dbReference type="NCBIfam" id="NF033681">
    <property type="entry name" value="ExeM_NucH_DNase"/>
    <property type="match status" value="1"/>
</dbReference>
<keyword evidence="3" id="KW-0614">Plasmid</keyword>
<sequence length="1083" mass="112239">MKMKHKSTALLVLGVLALSACGQQPQPQAPATPPAQGTQKSEKVRALGLYELQINGLGTQQAQASVQQAGGLSAQDSEVQGLKYTFQSMSNVGDAANRAMHMTATFKVTNTSATPIQVPVFIPVDTDGSHATDGETPFRNVTTSTGIAVSPAGMEVEQSHRTSGGLIEIDPGATPLVENLDTGALEVALPGGTTLPGISHRGWRGESLAPGASIIVNFAARVPMKESELTNEDPFRFNLVFAVADNPGTIALTNIASVQGNTPAGNSASPLSGQSATVEGVVTSVLPGLSGFFVQEEGIDADMDANTSNGVFVYCATSCPSIAANSRVRVTGTVSEYNGATQLTNPAVTVLSAGVPSPAAVSLTLPLDKTQQEKYEGMRVTFPEMLTVTNNYTYGRYGQLDLSNGGRVFNPTNGNAKTGQSTITLDDGILAQNPGTLNFLSSENTRRTGDTVTGLSGVWHTIANTPMLEPEGPVNFVSANSRAANALPKDVGGSLKVGGANVLNYFTTYGSSTDRGANNAGELARQRAKMVTNLVTLDAHVLTLMEVQNNGDTALNDLVAALNEKAGPNTYAAVKTGTVGTDAIKVAIIYQPAKVTPIGAPMIDNNSVFSRPPVAQTFRDRTTNGVFSVVANHFKSKGSCPTSGDTDQGQGCWNLKRVDQANALLNFVSTIKQQSGDQDVLITGDLNAYGAEDPIKALQNGGFESLNLRIPAEDRYSYQFNGQFGYLDHALASQNLSGQVTGITEWHVNSDEPIIADYNVEFKNAPGCTSTSCTGIDLFDASHPFRASDHDPVLVGLNLTADAGSTPVNPVTTLTASPAALTVTAGDAAVSSTLTTSTQNYSGADLTVTITTPAGVTVTPSATTVSPNGTFTVSVTAPEGTPAGTYPVTVTTTGDNGLKASTDLTVTVGAGGGTTPPAPTGSDLIFSEYVEGSSNNKALELYNPTSQTIDLSTYSIELYANGATTPNNTQKLSGTLVAGGTLVFVNTSASAALKAKGTVSSVTNFNGDDALVLKKGTTIIDSFGQVGLDPGNAWTANGVTTIDKTLRRKAGVTTGDANATDAFDPSAQWEQFNIDTFDGLGSR</sequence>
<dbReference type="Pfam" id="PF00932">
    <property type="entry name" value="LTD"/>
    <property type="match status" value="1"/>
</dbReference>
<proteinExistence type="predicted"/>
<evidence type="ECO:0000259" key="2">
    <source>
        <dbReference type="PROSITE" id="PS51841"/>
    </source>
</evidence>
<dbReference type="EMBL" id="CP031163">
    <property type="protein sequence ID" value="AXH00708.1"/>
    <property type="molecule type" value="Genomic_DNA"/>
</dbReference>
<dbReference type="PROSITE" id="PS51841">
    <property type="entry name" value="LTD"/>
    <property type="match status" value="1"/>
</dbReference>
<reference evidence="3 4" key="1">
    <citation type="submission" date="2018-07" db="EMBL/GenBank/DDBJ databases">
        <title>Complete Genome and Methylome Analysis of Deinococcus wulumuqiensis NEB 479.</title>
        <authorList>
            <person name="Fomenkov A."/>
            <person name="Luyten Y."/>
            <person name="Vincze T."/>
            <person name="Anton B.P."/>
            <person name="Clark T."/>
            <person name="Roberts R.J."/>
            <person name="Morgan R.D."/>
        </authorList>
    </citation>
    <scope>NUCLEOTIDE SEQUENCE [LARGE SCALE GENOMIC DNA]</scope>
    <source>
        <strain evidence="3 4">NEB 479</strain>
        <plasmid evidence="4">Plasmid pdrdi</plasmid>
    </source>
</reference>
<dbReference type="Pfam" id="PF03372">
    <property type="entry name" value="Exo_endo_phos"/>
    <property type="match status" value="1"/>
</dbReference>
<dbReference type="SUPFAM" id="SSF56219">
    <property type="entry name" value="DNase I-like"/>
    <property type="match status" value="1"/>
</dbReference>
<feature type="domain" description="LTD" evidence="2">
    <location>
        <begin position="911"/>
        <end position="1027"/>
    </location>
</feature>
<dbReference type="GO" id="GO:0003824">
    <property type="term" value="F:catalytic activity"/>
    <property type="evidence" value="ECO:0007669"/>
    <property type="project" value="InterPro"/>
</dbReference>